<dbReference type="AlphaFoldDB" id="A0A0F9N8X1"/>
<comment type="caution">
    <text evidence="1">The sequence shown here is derived from an EMBL/GenBank/DDBJ whole genome shotgun (WGS) entry which is preliminary data.</text>
</comment>
<organism evidence="1">
    <name type="scientific">marine sediment metagenome</name>
    <dbReference type="NCBI Taxonomy" id="412755"/>
    <lineage>
        <taxon>unclassified sequences</taxon>
        <taxon>metagenomes</taxon>
        <taxon>ecological metagenomes</taxon>
    </lineage>
</organism>
<protein>
    <submittedName>
        <fullName evidence="1">Uncharacterized protein</fullName>
    </submittedName>
</protein>
<reference evidence="1" key="1">
    <citation type="journal article" date="2015" name="Nature">
        <title>Complex archaea that bridge the gap between prokaryotes and eukaryotes.</title>
        <authorList>
            <person name="Spang A."/>
            <person name="Saw J.H."/>
            <person name="Jorgensen S.L."/>
            <person name="Zaremba-Niedzwiedzka K."/>
            <person name="Martijn J."/>
            <person name="Lind A.E."/>
            <person name="van Eijk R."/>
            <person name="Schleper C."/>
            <person name="Guy L."/>
            <person name="Ettema T.J."/>
        </authorList>
    </citation>
    <scope>NUCLEOTIDE SEQUENCE</scope>
</reference>
<name>A0A0F9N8X1_9ZZZZ</name>
<dbReference type="EMBL" id="LAZR01003821">
    <property type="protein sequence ID" value="KKN14399.1"/>
    <property type="molecule type" value="Genomic_DNA"/>
</dbReference>
<sequence>MVSELFSVVEVMTSMEIKKLEEPVEIKLEQYECDVCGKKCYINAEDKSGLAVCCFCGGTTKNTRLFDVEIKGIGEY</sequence>
<accession>A0A0F9N8X1</accession>
<proteinExistence type="predicted"/>
<evidence type="ECO:0000313" key="1">
    <source>
        <dbReference type="EMBL" id="KKN14399.1"/>
    </source>
</evidence>
<gene>
    <name evidence="1" type="ORF">LCGC14_0996490</name>
</gene>